<dbReference type="EMBL" id="PNIQ01000182">
    <property type="protein sequence ID" value="PMP85165.1"/>
    <property type="molecule type" value="Genomic_DNA"/>
</dbReference>
<dbReference type="InterPro" id="IPR011856">
    <property type="entry name" value="tRNA_endonuc-like_dom_sf"/>
</dbReference>
<dbReference type="AlphaFoldDB" id="A0A2J6XBS4"/>
<dbReference type="PANTHER" id="PTHR34039:SF1">
    <property type="entry name" value="UPF0102 PROTEIN YRAN"/>
    <property type="match status" value="1"/>
</dbReference>
<sequence length="123" mass="14129">MPTPKRQLGDRGEQIAAAYLEQCGYTIIARNWRCRNGEMDLVARDGDHLVFVEVRTRRDEYALESLLLRKRQRLVTLAYHYLAEHDVPETTPWRIDVIALTVVRNRLVVTDHVIAAIGEEGCA</sequence>
<dbReference type="SUPFAM" id="SSF52980">
    <property type="entry name" value="Restriction endonuclease-like"/>
    <property type="match status" value="1"/>
</dbReference>
<proteinExistence type="inferred from homology"/>
<evidence type="ECO:0000256" key="1">
    <source>
        <dbReference type="ARBA" id="ARBA00006738"/>
    </source>
</evidence>
<evidence type="ECO:0000256" key="2">
    <source>
        <dbReference type="HAMAP-Rule" id="MF_00048"/>
    </source>
</evidence>
<dbReference type="PANTHER" id="PTHR34039">
    <property type="entry name" value="UPF0102 PROTEIN YRAN"/>
    <property type="match status" value="1"/>
</dbReference>
<dbReference type="NCBIfam" id="NF009150">
    <property type="entry name" value="PRK12497.1-3"/>
    <property type="match status" value="1"/>
</dbReference>
<dbReference type="NCBIfam" id="NF009154">
    <property type="entry name" value="PRK12497.3-3"/>
    <property type="match status" value="1"/>
</dbReference>
<dbReference type="NCBIfam" id="TIGR00252">
    <property type="entry name" value="YraN family protein"/>
    <property type="match status" value="1"/>
</dbReference>
<gene>
    <name evidence="3" type="ORF">C0184_02685</name>
</gene>
<comment type="caution">
    <text evidence="3">The sequence shown here is derived from an EMBL/GenBank/DDBJ whole genome shotgun (WGS) entry which is preliminary data.</text>
</comment>
<dbReference type="InterPro" id="IPR003509">
    <property type="entry name" value="UPF0102_YraN-like"/>
</dbReference>
<accession>A0A2J6XBS4</accession>
<dbReference type="CDD" id="cd20736">
    <property type="entry name" value="PoNe_Nuclease"/>
    <property type="match status" value="1"/>
</dbReference>
<dbReference type="Proteomes" id="UP000243376">
    <property type="component" value="Unassembled WGS sequence"/>
</dbReference>
<organism evidence="3 4">
    <name type="scientific">Chloroflexus aggregans</name>
    <dbReference type="NCBI Taxonomy" id="152260"/>
    <lineage>
        <taxon>Bacteria</taxon>
        <taxon>Bacillati</taxon>
        <taxon>Chloroflexota</taxon>
        <taxon>Chloroflexia</taxon>
        <taxon>Chloroflexales</taxon>
        <taxon>Chloroflexineae</taxon>
        <taxon>Chloroflexaceae</taxon>
        <taxon>Chloroflexus</taxon>
    </lineage>
</organism>
<dbReference type="HAMAP" id="MF_00048">
    <property type="entry name" value="UPF0102"/>
    <property type="match status" value="1"/>
</dbReference>
<dbReference type="Pfam" id="PF02021">
    <property type="entry name" value="UPF0102"/>
    <property type="match status" value="1"/>
</dbReference>
<comment type="similarity">
    <text evidence="1 2">Belongs to the UPF0102 family.</text>
</comment>
<name>A0A2J6XBS4_9CHLR</name>
<reference evidence="3 4" key="1">
    <citation type="submission" date="2018-01" db="EMBL/GenBank/DDBJ databases">
        <title>Metagenomic assembled genomes from two thermal pools in the Uzon Caldera, Kamchatka, Russia.</title>
        <authorList>
            <person name="Wilkins L."/>
            <person name="Ettinger C."/>
        </authorList>
    </citation>
    <scope>NUCLEOTIDE SEQUENCE [LARGE SCALE GENOMIC DNA]</scope>
    <source>
        <strain evidence="3">ZAV-02</strain>
    </source>
</reference>
<protein>
    <recommendedName>
        <fullName evidence="2">UPF0102 protein C0184_02685</fullName>
    </recommendedName>
</protein>
<dbReference type="NCBIfam" id="NF011271">
    <property type="entry name" value="PRK14678.1"/>
    <property type="match status" value="1"/>
</dbReference>
<evidence type="ECO:0000313" key="4">
    <source>
        <dbReference type="Proteomes" id="UP000243376"/>
    </source>
</evidence>
<evidence type="ECO:0000313" key="3">
    <source>
        <dbReference type="EMBL" id="PMP85165.1"/>
    </source>
</evidence>
<dbReference type="GO" id="GO:0003676">
    <property type="term" value="F:nucleic acid binding"/>
    <property type="evidence" value="ECO:0007669"/>
    <property type="project" value="InterPro"/>
</dbReference>
<dbReference type="InterPro" id="IPR011335">
    <property type="entry name" value="Restrct_endonuc-II-like"/>
</dbReference>
<dbReference type="Gene3D" id="3.40.1350.10">
    <property type="match status" value="1"/>
</dbReference>